<evidence type="ECO:0000313" key="2">
    <source>
        <dbReference type="EMBL" id="PON32318.1"/>
    </source>
</evidence>
<organism evidence="2 3">
    <name type="scientific">Parasponia andersonii</name>
    <name type="common">Sponia andersonii</name>
    <dbReference type="NCBI Taxonomy" id="3476"/>
    <lineage>
        <taxon>Eukaryota</taxon>
        <taxon>Viridiplantae</taxon>
        <taxon>Streptophyta</taxon>
        <taxon>Embryophyta</taxon>
        <taxon>Tracheophyta</taxon>
        <taxon>Spermatophyta</taxon>
        <taxon>Magnoliopsida</taxon>
        <taxon>eudicotyledons</taxon>
        <taxon>Gunneridae</taxon>
        <taxon>Pentapetalae</taxon>
        <taxon>rosids</taxon>
        <taxon>fabids</taxon>
        <taxon>Rosales</taxon>
        <taxon>Cannabaceae</taxon>
        <taxon>Parasponia</taxon>
    </lineage>
</organism>
<gene>
    <name evidence="2" type="ORF">PanWU01x14_362380</name>
</gene>
<protein>
    <submittedName>
        <fullName evidence="2">Uncharacterized protein</fullName>
    </submittedName>
</protein>
<reference evidence="3" key="1">
    <citation type="submission" date="2016-06" db="EMBL/GenBank/DDBJ databases">
        <title>Parallel loss of symbiosis genes in relatives of nitrogen-fixing non-legume Parasponia.</title>
        <authorList>
            <person name="Van Velzen R."/>
            <person name="Holmer R."/>
            <person name="Bu F."/>
            <person name="Rutten L."/>
            <person name="Van Zeijl A."/>
            <person name="Liu W."/>
            <person name="Santuari L."/>
            <person name="Cao Q."/>
            <person name="Sharma T."/>
            <person name="Shen D."/>
            <person name="Roswanjaya Y."/>
            <person name="Wardhani T."/>
            <person name="Kalhor M.S."/>
            <person name="Jansen J."/>
            <person name="Van den Hoogen J."/>
            <person name="Gungor B."/>
            <person name="Hartog M."/>
            <person name="Hontelez J."/>
            <person name="Verver J."/>
            <person name="Yang W.-C."/>
            <person name="Schijlen E."/>
            <person name="Repin R."/>
            <person name="Schilthuizen M."/>
            <person name="Schranz E."/>
            <person name="Heidstra R."/>
            <person name="Miyata K."/>
            <person name="Fedorova E."/>
            <person name="Kohlen W."/>
            <person name="Bisseling T."/>
            <person name="Smit S."/>
            <person name="Geurts R."/>
        </authorList>
    </citation>
    <scope>NUCLEOTIDE SEQUENCE [LARGE SCALE GENOMIC DNA]</scope>
    <source>
        <strain evidence="3">cv. WU1-14</strain>
    </source>
</reference>
<feature type="compositionally biased region" description="Basic and acidic residues" evidence="1">
    <location>
        <begin position="83"/>
        <end position="99"/>
    </location>
</feature>
<feature type="region of interest" description="Disordered" evidence="1">
    <location>
        <begin position="44"/>
        <end position="64"/>
    </location>
</feature>
<name>A0A2P5A710_PARAD</name>
<proteinExistence type="predicted"/>
<evidence type="ECO:0000256" key="1">
    <source>
        <dbReference type="SAM" id="MobiDB-lite"/>
    </source>
</evidence>
<accession>A0A2P5A710</accession>
<evidence type="ECO:0000313" key="3">
    <source>
        <dbReference type="Proteomes" id="UP000237105"/>
    </source>
</evidence>
<dbReference type="EMBL" id="JXTB01000832">
    <property type="protein sequence ID" value="PON32318.1"/>
    <property type="molecule type" value="Genomic_DNA"/>
</dbReference>
<dbReference type="Proteomes" id="UP000237105">
    <property type="component" value="Unassembled WGS sequence"/>
</dbReference>
<sequence length="137" mass="15489">MVQRTDKSHLDLDPKQFTFSFGQKWKRDARASWGTPRSINAASLENQVAKRKTENSSEERQEQRLRQVLVEVSNTIQLGSPADSHESLMLERSGDEEPRSVQQIKTTGSSSLSETSIFIRNKALGIQGSYSQVRFGF</sequence>
<feature type="compositionally biased region" description="Basic and acidic residues" evidence="1">
    <location>
        <begin position="51"/>
        <end position="64"/>
    </location>
</feature>
<feature type="region of interest" description="Disordered" evidence="1">
    <location>
        <begin position="80"/>
        <end position="108"/>
    </location>
</feature>
<comment type="caution">
    <text evidence="2">The sequence shown here is derived from an EMBL/GenBank/DDBJ whole genome shotgun (WGS) entry which is preliminary data.</text>
</comment>
<keyword evidence="3" id="KW-1185">Reference proteome</keyword>
<dbReference type="AlphaFoldDB" id="A0A2P5A710"/>